<keyword evidence="6 12" id="KW-0479">Metal-binding</keyword>
<evidence type="ECO:0000256" key="6">
    <source>
        <dbReference type="ARBA" id="ARBA00022723"/>
    </source>
</evidence>
<dbReference type="EC" id="2.7.7.101" evidence="12"/>
<keyword evidence="3 12" id="KW-0808">Transferase</keyword>
<name>A0ABS4KAJ5_9FIRM</name>
<dbReference type="HAMAP" id="MF_00974">
    <property type="entry name" value="DNA_primase_DnaG"/>
    <property type="match status" value="1"/>
</dbReference>
<keyword evidence="17" id="KW-1185">Reference proteome</keyword>
<dbReference type="Gene3D" id="3.40.1360.10">
    <property type="match status" value="1"/>
</dbReference>
<sequence length="600" mass="69608">MSYVINDEVLNEIRDKAEIVDLISEYVDLKKSGSNYMGLCPFHSEKTPSFSVSQSKGIFHCFGCGVGGDQITFIMKRENLGFRESIEFLADKYNIVLQENTNVNKEITDKKNRAYSANKEAAKFYFNNLRKSKNAYNYLLRRNIDHKTITRFAIGYAPDSWDSLYKYLKGLGYKDEELEEFNLITKTKNGNYIDRFRNRIIFPIINYKSKVIGFGGRVLDDSLPKYLNTRDTIVFNKGKNLYNLNLVSKESNRKKIILVEGYMDVISLYKSGINYSVASLGTALTEDQAELIKRYGEEVYICYDGDSAGIRATKRAIDVLISKNISPKIVNLKEGLDPDDYIEKYGKFNFEVELKEGLNYLDYKIVKIKENYNLETSEGLSKFTSEAAKVLAGVKNPIEQDVYIDKVARKYNVSKDAITSYISILNKNNKFKFKNISQEKDKEIITKIDKNFIEARQKAELQIIKYALYSEQNYEAIYEYIKPHEFKSINCRIIFEELTEIYNAHEDAKNILDNLKEKKLIDDLFIKELKYADIDIYNSEAVIKELISTIIKDELEENRNKILIEIKSLDKDNLSQEEILRLKELIEKLNELNTKLKISQ</sequence>
<comment type="domain">
    <text evidence="12">Contains an N-terminal zinc-binding domain, a central core domain that contains the primase activity, and a C-terminal DnaB-binding domain.</text>
</comment>
<dbReference type="InterPro" id="IPR037068">
    <property type="entry name" value="DNA_primase_core_N_sf"/>
</dbReference>
<keyword evidence="1 12" id="KW-0240">DNA-directed RNA polymerase</keyword>
<evidence type="ECO:0000256" key="8">
    <source>
        <dbReference type="ARBA" id="ARBA00022833"/>
    </source>
</evidence>
<gene>
    <name evidence="12" type="primary">dnaG</name>
    <name evidence="16" type="ORF">J2Z71_000320</name>
</gene>
<comment type="function">
    <text evidence="12 13">RNA polymerase that catalyzes the synthesis of short RNA molecules used as primers for DNA polymerase during DNA replication.</text>
</comment>
<keyword evidence="8 12" id="KW-0862">Zinc</keyword>
<proteinExistence type="inferred from homology"/>
<keyword evidence="10 12" id="KW-0238">DNA-binding</keyword>
<dbReference type="Gene3D" id="3.90.980.10">
    <property type="entry name" value="DNA primase, catalytic core, N-terminal domain"/>
    <property type="match status" value="1"/>
</dbReference>
<dbReference type="InterPro" id="IPR006171">
    <property type="entry name" value="TOPRIM_dom"/>
</dbReference>
<dbReference type="SUPFAM" id="SSF56731">
    <property type="entry name" value="DNA primase core"/>
    <property type="match status" value="1"/>
</dbReference>
<dbReference type="InterPro" id="IPR002694">
    <property type="entry name" value="Znf_CHC2"/>
</dbReference>
<dbReference type="SMART" id="SM00400">
    <property type="entry name" value="ZnF_CHCC"/>
    <property type="match status" value="1"/>
</dbReference>
<dbReference type="GO" id="GO:0016779">
    <property type="term" value="F:nucleotidyltransferase activity"/>
    <property type="evidence" value="ECO:0007669"/>
    <property type="project" value="UniProtKB-KW"/>
</dbReference>
<dbReference type="SMART" id="SM00493">
    <property type="entry name" value="TOPRIM"/>
    <property type="match status" value="1"/>
</dbReference>
<evidence type="ECO:0000256" key="5">
    <source>
        <dbReference type="ARBA" id="ARBA00022705"/>
    </source>
</evidence>
<dbReference type="InterPro" id="IPR034151">
    <property type="entry name" value="TOPRIM_DnaG_bac"/>
</dbReference>
<organism evidence="16 17">
    <name type="scientific">Peptoniphilus stercorisuis</name>
    <dbReference type="NCBI Taxonomy" id="1436965"/>
    <lineage>
        <taxon>Bacteria</taxon>
        <taxon>Bacillati</taxon>
        <taxon>Bacillota</taxon>
        <taxon>Tissierellia</taxon>
        <taxon>Tissierellales</taxon>
        <taxon>Peptoniphilaceae</taxon>
        <taxon>Peptoniphilus</taxon>
    </lineage>
</organism>
<dbReference type="PROSITE" id="PS50880">
    <property type="entry name" value="TOPRIM"/>
    <property type="match status" value="1"/>
</dbReference>
<dbReference type="SUPFAM" id="SSF57783">
    <property type="entry name" value="Zinc beta-ribbon"/>
    <property type="match status" value="1"/>
</dbReference>
<keyword evidence="7 12" id="KW-0863">Zinc-finger</keyword>
<dbReference type="Pfam" id="PF08275">
    <property type="entry name" value="DNAG_N"/>
    <property type="match status" value="1"/>
</dbReference>
<protein>
    <recommendedName>
        <fullName evidence="12 13">DNA primase</fullName>
        <ecNumber evidence="12">2.7.7.101</ecNumber>
    </recommendedName>
</protein>
<dbReference type="Pfam" id="PF13155">
    <property type="entry name" value="Toprim_2"/>
    <property type="match status" value="1"/>
</dbReference>
<dbReference type="CDD" id="cd03364">
    <property type="entry name" value="TOPRIM_DnaG_primases"/>
    <property type="match status" value="1"/>
</dbReference>
<dbReference type="PANTHER" id="PTHR30313:SF2">
    <property type="entry name" value="DNA PRIMASE"/>
    <property type="match status" value="1"/>
</dbReference>
<dbReference type="Gene3D" id="3.90.580.10">
    <property type="entry name" value="Zinc finger, CHC2-type domain"/>
    <property type="match status" value="1"/>
</dbReference>
<evidence type="ECO:0000256" key="2">
    <source>
        <dbReference type="ARBA" id="ARBA00022515"/>
    </source>
</evidence>
<keyword evidence="14" id="KW-0175">Coiled coil</keyword>
<evidence type="ECO:0000256" key="12">
    <source>
        <dbReference type="HAMAP-Rule" id="MF_00974"/>
    </source>
</evidence>
<comment type="subunit">
    <text evidence="12">Monomer. Interacts with DnaB.</text>
</comment>
<dbReference type="InterPro" id="IPR006295">
    <property type="entry name" value="DNA_primase_DnaG"/>
</dbReference>
<keyword evidence="11 12" id="KW-0804">Transcription</keyword>
<evidence type="ECO:0000256" key="4">
    <source>
        <dbReference type="ARBA" id="ARBA00022695"/>
    </source>
</evidence>
<dbReference type="InterPro" id="IPR013264">
    <property type="entry name" value="DNAG_N"/>
</dbReference>
<keyword evidence="5 12" id="KW-0235">DNA replication</keyword>
<evidence type="ECO:0000256" key="10">
    <source>
        <dbReference type="ARBA" id="ARBA00023125"/>
    </source>
</evidence>
<dbReference type="InterPro" id="IPR036977">
    <property type="entry name" value="DNA_primase_Znf_CHC2"/>
</dbReference>
<dbReference type="InterPro" id="IPR016136">
    <property type="entry name" value="DNA_helicase_N/primase_C"/>
</dbReference>
<comment type="caution">
    <text evidence="16">The sequence shown here is derived from an EMBL/GenBank/DDBJ whole genome shotgun (WGS) entry which is preliminary data.</text>
</comment>
<dbReference type="PANTHER" id="PTHR30313">
    <property type="entry name" value="DNA PRIMASE"/>
    <property type="match status" value="1"/>
</dbReference>
<evidence type="ECO:0000313" key="16">
    <source>
        <dbReference type="EMBL" id="MBP2024804.1"/>
    </source>
</evidence>
<dbReference type="EMBL" id="JAGGLJ010000002">
    <property type="protein sequence ID" value="MBP2024804.1"/>
    <property type="molecule type" value="Genomic_DNA"/>
</dbReference>
<keyword evidence="4 12" id="KW-0548">Nucleotidyltransferase</keyword>
<evidence type="ECO:0000256" key="14">
    <source>
        <dbReference type="SAM" id="Coils"/>
    </source>
</evidence>
<dbReference type="PIRSF" id="PIRSF002811">
    <property type="entry name" value="DnaG"/>
    <property type="match status" value="1"/>
</dbReference>
<feature type="coiled-coil region" evidence="14">
    <location>
        <begin position="552"/>
        <end position="599"/>
    </location>
</feature>
<dbReference type="NCBIfam" id="TIGR01391">
    <property type="entry name" value="dnaG"/>
    <property type="match status" value="1"/>
</dbReference>
<evidence type="ECO:0000259" key="15">
    <source>
        <dbReference type="PROSITE" id="PS50880"/>
    </source>
</evidence>
<evidence type="ECO:0000256" key="7">
    <source>
        <dbReference type="ARBA" id="ARBA00022771"/>
    </source>
</evidence>
<comment type="cofactor">
    <cofactor evidence="12 13">
        <name>Zn(2+)</name>
        <dbReference type="ChEBI" id="CHEBI:29105"/>
    </cofactor>
    <text evidence="12 13">Binds 1 zinc ion per monomer.</text>
</comment>
<dbReference type="RefSeq" id="WP_210060112.1">
    <property type="nucleotide sequence ID" value="NZ_JAGGLJ010000002.1"/>
</dbReference>
<evidence type="ECO:0000256" key="3">
    <source>
        <dbReference type="ARBA" id="ARBA00022679"/>
    </source>
</evidence>
<accession>A0ABS4KAJ5</accession>
<dbReference type="InterPro" id="IPR030846">
    <property type="entry name" value="DnaG_bac"/>
</dbReference>
<comment type="similarity">
    <text evidence="12 13">Belongs to the DnaG primase family.</text>
</comment>
<dbReference type="InterPro" id="IPR050219">
    <property type="entry name" value="DnaG_primase"/>
</dbReference>
<dbReference type="Pfam" id="PF01807">
    <property type="entry name" value="Zn_ribbon_DnaG"/>
    <property type="match status" value="1"/>
</dbReference>
<evidence type="ECO:0000256" key="13">
    <source>
        <dbReference type="PIRNR" id="PIRNR002811"/>
    </source>
</evidence>
<keyword evidence="9" id="KW-0460">Magnesium</keyword>
<reference evidence="16 17" key="1">
    <citation type="submission" date="2021-03" db="EMBL/GenBank/DDBJ databases">
        <title>Genomic Encyclopedia of Type Strains, Phase IV (KMG-IV): sequencing the most valuable type-strain genomes for metagenomic binning, comparative biology and taxonomic classification.</title>
        <authorList>
            <person name="Goeker M."/>
        </authorList>
    </citation>
    <scope>NUCLEOTIDE SEQUENCE [LARGE SCALE GENOMIC DNA]</scope>
    <source>
        <strain evidence="16 17">DSM 27563</strain>
    </source>
</reference>
<keyword evidence="2 12" id="KW-0639">Primosome</keyword>
<feature type="domain" description="Toprim" evidence="15">
    <location>
        <begin position="254"/>
        <end position="335"/>
    </location>
</feature>
<evidence type="ECO:0000256" key="9">
    <source>
        <dbReference type="ARBA" id="ARBA00022842"/>
    </source>
</evidence>
<dbReference type="Proteomes" id="UP001519306">
    <property type="component" value="Unassembled WGS sequence"/>
</dbReference>
<evidence type="ECO:0000256" key="1">
    <source>
        <dbReference type="ARBA" id="ARBA00022478"/>
    </source>
</evidence>
<evidence type="ECO:0000313" key="17">
    <source>
        <dbReference type="Proteomes" id="UP001519306"/>
    </source>
</evidence>
<dbReference type="Gene3D" id="1.10.860.10">
    <property type="entry name" value="DNAb Helicase, Chain A"/>
    <property type="match status" value="1"/>
</dbReference>
<dbReference type="Pfam" id="PF10410">
    <property type="entry name" value="DnaB_bind"/>
    <property type="match status" value="1"/>
</dbReference>
<feature type="zinc finger region" description="CHC2-type" evidence="12">
    <location>
        <begin position="40"/>
        <end position="64"/>
    </location>
</feature>
<dbReference type="InterPro" id="IPR019475">
    <property type="entry name" value="DNA_primase_DnaB-bd"/>
</dbReference>
<comment type="catalytic activity">
    <reaction evidence="12">
        <text>ssDNA + n NTP = ssDNA/pppN(pN)n-1 hybrid + (n-1) diphosphate.</text>
        <dbReference type="EC" id="2.7.7.101"/>
    </reaction>
</comment>
<evidence type="ECO:0000256" key="11">
    <source>
        <dbReference type="ARBA" id="ARBA00023163"/>
    </source>
</evidence>